<organism evidence="2 3">
    <name type="scientific">Rangifer tarandus platyrhynchus</name>
    <name type="common">Svalbard reindeer</name>
    <dbReference type="NCBI Taxonomy" id="3082113"/>
    <lineage>
        <taxon>Eukaryota</taxon>
        <taxon>Metazoa</taxon>
        <taxon>Chordata</taxon>
        <taxon>Craniata</taxon>
        <taxon>Vertebrata</taxon>
        <taxon>Euteleostomi</taxon>
        <taxon>Mammalia</taxon>
        <taxon>Eutheria</taxon>
        <taxon>Laurasiatheria</taxon>
        <taxon>Artiodactyla</taxon>
        <taxon>Ruminantia</taxon>
        <taxon>Pecora</taxon>
        <taxon>Cervidae</taxon>
        <taxon>Odocoileinae</taxon>
        <taxon>Rangifer</taxon>
    </lineage>
</organism>
<evidence type="ECO:0000313" key="2">
    <source>
        <dbReference type="EMBL" id="CAI9157455.1"/>
    </source>
</evidence>
<dbReference type="Proteomes" id="UP001176941">
    <property type="component" value="Chromosome 15"/>
</dbReference>
<sequence length="81" mass="9022">MTRLRLRRGLHSPGRAAAYLSPSGSAGGSRHQTVKERVEAAWRLPSLTPPVRHSQAVPRENLRPLHFIIQGGNCFLCQLQK</sequence>
<feature type="region of interest" description="Disordered" evidence="1">
    <location>
        <begin position="15"/>
        <end position="34"/>
    </location>
</feature>
<keyword evidence="3" id="KW-1185">Reference proteome</keyword>
<name>A0ABN8Y798_RANTA</name>
<proteinExistence type="predicted"/>
<evidence type="ECO:0000313" key="3">
    <source>
        <dbReference type="Proteomes" id="UP001176941"/>
    </source>
</evidence>
<protein>
    <submittedName>
        <fullName evidence="2">Uncharacterized protein</fullName>
    </submittedName>
</protein>
<gene>
    <name evidence="2" type="ORF">MRATA1EN1_LOCUS6417</name>
</gene>
<dbReference type="EMBL" id="OX459951">
    <property type="protein sequence ID" value="CAI9157455.1"/>
    <property type="molecule type" value="Genomic_DNA"/>
</dbReference>
<reference evidence="2" key="1">
    <citation type="submission" date="2023-04" db="EMBL/GenBank/DDBJ databases">
        <authorList>
            <consortium name="ELIXIR-Norway"/>
        </authorList>
    </citation>
    <scope>NUCLEOTIDE SEQUENCE [LARGE SCALE GENOMIC DNA]</scope>
</reference>
<evidence type="ECO:0000256" key="1">
    <source>
        <dbReference type="SAM" id="MobiDB-lite"/>
    </source>
</evidence>
<accession>A0ABN8Y798</accession>